<dbReference type="Proteomes" id="UP000289738">
    <property type="component" value="Chromosome B05"/>
</dbReference>
<dbReference type="Pfam" id="PF00445">
    <property type="entry name" value="Ribonuclease_T2"/>
    <property type="match status" value="1"/>
</dbReference>
<dbReference type="InterPro" id="IPR001568">
    <property type="entry name" value="RNase_T2-like"/>
</dbReference>
<dbReference type="InterPro" id="IPR033697">
    <property type="entry name" value="Ribonuclease_T2_eukaryotic"/>
</dbReference>
<gene>
    <name evidence="8" type="ORF">Ahy_B05g074204</name>
</gene>
<dbReference type="GO" id="GO:0003723">
    <property type="term" value="F:RNA binding"/>
    <property type="evidence" value="ECO:0007669"/>
    <property type="project" value="InterPro"/>
</dbReference>
<evidence type="ECO:0000313" key="8">
    <source>
        <dbReference type="EMBL" id="RYR06889.1"/>
    </source>
</evidence>
<dbReference type="Gene3D" id="3.90.730.10">
    <property type="entry name" value="Ribonuclease T2-like"/>
    <property type="match status" value="1"/>
</dbReference>
<feature type="chain" id="PRO_5019174193" evidence="7">
    <location>
        <begin position="23"/>
        <end position="232"/>
    </location>
</feature>
<keyword evidence="9" id="KW-1185">Reference proteome</keyword>
<reference evidence="8 9" key="1">
    <citation type="submission" date="2019-01" db="EMBL/GenBank/DDBJ databases">
        <title>Sequencing of cultivated peanut Arachis hypogaea provides insights into genome evolution and oil improvement.</title>
        <authorList>
            <person name="Chen X."/>
        </authorList>
    </citation>
    <scope>NUCLEOTIDE SEQUENCE [LARGE SCALE GENOMIC DNA]</scope>
    <source>
        <strain evidence="9">cv. Fuhuasheng</strain>
        <tissue evidence="8">Leaves</tissue>
    </source>
</reference>
<keyword evidence="2" id="KW-0540">Nuclease</keyword>
<protein>
    <submittedName>
        <fullName evidence="8">Uncharacterized protein</fullName>
    </submittedName>
</protein>
<evidence type="ECO:0000256" key="4">
    <source>
        <dbReference type="ARBA" id="ARBA00023157"/>
    </source>
</evidence>
<keyword evidence="3" id="KW-0378">Hydrolase</keyword>
<evidence type="ECO:0000256" key="1">
    <source>
        <dbReference type="ARBA" id="ARBA00007469"/>
    </source>
</evidence>
<keyword evidence="5" id="KW-0456">Lyase</keyword>
<sequence length="232" mass="26633">MNSLFIVFHVILLASSVHLTNASYEYFKLALVWPTTFTRIHAPGRMMTNLPQHFTIHGLWPTNFSLPWPENCAQIEKKHHFDQTLMTATLQGVLNRDWPSLQPGKSNMEFWTDQWEKHGSCSAERFAQSKYFEEAVSITRKLDIDGELKKVGIIPHRTKTYSRIAIVNAIKKTNTRQFEPELLCFNDKGNVLLREIRMCFDADLDEIIPCPINKSAGVNLCKTKSNSIIIPV</sequence>
<dbReference type="GO" id="GO:0005576">
    <property type="term" value="C:extracellular region"/>
    <property type="evidence" value="ECO:0007669"/>
    <property type="project" value="TreeGrafter"/>
</dbReference>
<dbReference type="InterPro" id="IPR036430">
    <property type="entry name" value="RNase_T2-like_sf"/>
</dbReference>
<dbReference type="GO" id="GO:0033897">
    <property type="term" value="F:ribonuclease T2 activity"/>
    <property type="evidence" value="ECO:0007669"/>
    <property type="project" value="InterPro"/>
</dbReference>
<dbReference type="EMBL" id="SDMP01000015">
    <property type="protein sequence ID" value="RYR06889.1"/>
    <property type="molecule type" value="Genomic_DNA"/>
</dbReference>
<keyword evidence="4" id="KW-1015">Disulfide bond</keyword>
<comment type="caution">
    <text evidence="8">The sequence shown here is derived from an EMBL/GenBank/DDBJ whole genome shotgun (WGS) entry which is preliminary data.</text>
</comment>
<dbReference type="AlphaFoldDB" id="A0A444YY69"/>
<keyword evidence="7" id="KW-0732">Signal</keyword>
<organism evidence="8 9">
    <name type="scientific">Arachis hypogaea</name>
    <name type="common">Peanut</name>
    <dbReference type="NCBI Taxonomy" id="3818"/>
    <lineage>
        <taxon>Eukaryota</taxon>
        <taxon>Viridiplantae</taxon>
        <taxon>Streptophyta</taxon>
        <taxon>Embryophyta</taxon>
        <taxon>Tracheophyta</taxon>
        <taxon>Spermatophyta</taxon>
        <taxon>Magnoliopsida</taxon>
        <taxon>eudicotyledons</taxon>
        <taxon>Gunneridae</taxon>
        <taxon>Pentapetalae</taxon>
        <taxon>rosids</taxon>
        <taxon>fabids</taxon>
        <taxon>Fabales</taxon>
        <taxon>Fabaceae</taxon>
        <taxon>Papilionoideae</taxon>
        <taxon>50 kb inversion clade</taxon>
        <taxon>dalbergioids sensu lato</taxon>
        <taxon>Dalbergieae</taxon>
        <taxon>Pterocarpus clade</taxon>
        <taxon>Arachis</taxon>
    </lineage>
</organism>
<accession>A0A444YY69</accession>
<dbReference type="InterPro" id="IPR033130">
    <property type="entry name" value="RNase_T2_His_AS_2"/>
</dbReference>
<evidence type="ECO:0000313" key="9">
    <source>
        <dbReference type="Proteomes" id="UP000289738"/>
    </source>
</evidence>
<name>A0A444YY69_ARAHY</name>
<dbReference type="InterPro" id="IPR018188">
    <property type="entry name" value="RNase_T2_His_AS_1"/>
</dbReference>
<evidence type="ECO:0000256" key="2">
    <source>
        <dbReference type="ARBA" id="ARBA00022722"/>
    </source>
</evidence>
<evidence type="ECO:0000256" key="7">
    <source>
        <dbReference type="SAM" id="SignalP"/>
    </source>
</evidence>
<feature type="signal peptide" evidence="7">
    <location>
        <begin position="1"/>
        <end position="22"/>
    </location>
</feature>
<comment type="similarity">
    <text evidence="1 6">Belongs to the RNase T2 family.</text>
</comment>
<dbReference type="GO" id="GO:0006401">
    <property type="term" value="P:RNA catabolic process"/>
    <property type="evidence" value="ECO:0007669"/>
    <property type="project" value="TreeGrafter"/>
</dbReference>
<dbReference type="CDD" id="cd01061">
    <property type="entry name" value="RNase_T2_euk"/>
    <property type="match status" value="1"/>
</dbReference>
<dbReference type="PROSITE" id="PS00530">
    <property type="entry name" value="RNASE_T2_1"/>
    <property type="match status" value="1"/>
</dbReference>
<evidence type="ECO:0000256" key="3">
    <source>
        <dbReference type="ARBA" id="ARBA00022759"/>
    </source>
</evidence>
<evidence type="ECO:0000256" key="5">
    <source>
        <dbReference type="ARBA" id="ARBA00023239"/>
    </source>
</evidence>
<keyword evidence="3" id="KW-0255">Endonuclease</keyword>
<evidence type="ECO:0000256" key="6">
    <source>
        <dbReference type="RuleBase" id="RU004328"/>
    </source>
</evidence>
<dbReference type="PANTHER" id="PTHR11240">
    <property type="entry name" value="RIBONUCLEASE T2"/>
    <property type="match status" value="1"/>
</dbReference>
<dbReference type="PANTHER" id="PTHR11240:SF59">
    <property type="entry name" value="RIBONUCLEASE T2 FAMILY PROTEIN"/>
    <property type="match status" value="1"/>
</dbReference>
<dbReference type="PROSITE" id="PS00531">
    <property type="entry name" value="RNASE_T2_2"/>
    <property type="match status" value="1"/>
</dbReference>
<proteinExistence type="inferred from homology"/>
<dbReference type="SUPFAM" id="SSF55895">
    <property type="entry name" value="Ribonuclease Rh-like"/>
    <property type="match status" value="1"/>
</dbReference>